<dbReference type="KEGG" id="nva:G3M78_13800"/>
<evidence type="ECO:0000313" key="2">
    <source>
        <dbReference type="EMBL" id="QPJ66411.1"/>
    </source>
</evidence>
<keyword evidence="1" id="KW-0732">Signal</keyword>
<evidence type="ECO:0000256" key="1">
    <source>
        <dbReference type="SAM" id="SignalP"/>
    </source>
</evidence>
<dbReference type="EMBL" id="CP048620">
    <property type="protein sequence ID" value="QPJ66411.1"/>
    <property type="molecule type" value="Genomic_DNA"/>
</dbReference>
<feature type="signal peptide" evidence="1">
    <location>
        <begin position="1"/>
        <end position="19"/>
    </location>
</feature>
<reference evidence="3" key="1">
    <citation type="submission" date="2020-02" db="EMBL/GenBank/DDBJ databases">
        <title>Genomic and physiological characterization of two novel Nitrospinaceae genera.</title>
        <authorList>
            <person name="Mueller A.J."/>
            <person name="Jung M.-Y."/>
            <person name="Strachan C.R."/>
            <person name="Herbold C.W."/>
            <person name="Kirkegaard R.H."/>
            <person name="Daims H."/>
        </authorList>
    </citation>
    <scope>NUCLEOTIDE SEQUENCE [LARGE SCALE GENOMIC DNA]</scope>
</reference>
<gene>
    <name evidence="2" type="ORF">G3M78_13800</name>
</gene>
<name>A0A7T0C4K5_9BACT</name>
<proteinExistence type="predicted"/>
<organism evidence="2 3">
    <name type="scientific">Candidatus Nitrohelix vancouverensis</name>
    <dbReference type="NCBI Taxonomy" id="2705534"/>
    <lineage>
        <taxon>Bacteria</taxon>
        <taxon>Pseudomonadati</taxon>
        <taxon>Nitrospinota/Tectimicrobiota group</taxon>
        <taxon>Nitrospinota</taxon>
        <taxon>Nitrospinia</taxon>
        <taxon>Nitrospinales</taxon>
        <taxon>Nitrospinaceae</taxon>
        <taxon>Candidatus Nitrohelix</taxon>
    </lineage>
</organism>
<feature type="chain" id="PRO_5032856928" evidence="1">
    <location>
        <begin position="20"/>
        <end position="172"/>
    </location>
</feature>
<dbReference type="AlphaFoldDB" id="A0A7T0C4K5"/>
<accession>A0A7T0C4K5</accession>
<evidence type="ECO:0000313" key="3">
    <source>
        <dbReference type="Proteomes" id="UP000594464"/>
    </source>
</evidence>
<dbReference type="Proteomes" id="UP000594464">
    <property type="component" value="Chromosome"/>
</dbReference>
<protein>
    <submittedName>
        <fullName evidence="2">Uncharacterized protein</fullName>
    </submittedName>
</protein>
<sequence>MNYLTSLCAAIVFSGAVWATDVSASPCGDRDTTVCTIEMWLEYKHKKNNKEIREFLKSKSFKVLRNTIQYWKRRGGHPPTNVALGSGLTAQDAQLVIDIALKYNDNVDGLIFQSLNPPNYAAIATSAWDDKSETKITPEQLESLRNPALTTEEFHKLYRELTGEENIAPSFY</sequence>